<evidence type="ECO:0000313" key="1">
    <source>
        <dbReference type="EMBL" id="KAI7987460.1"/>
    </source>
</evidence>
<protein>
    <submittedName>
        <fullName evidence="1">Uncharacterized protein</fullName>
    </submittedName>
</protein>
<organism evidence="1 2">
    <name type="scientific">Camellia lanceoleosa</name>
    <dbReference type="NCBI Taxonomy" id="1840588"/>
    <lineage>
        <taxon>Eukaryota</taxon>
        <taxon>Viridiplantae</taxon>
        <taxon>Streptophyta</taxon>
        <taxon>Embryophyta</taxon>
        <taxon>Tracheophyta</taxon>
        <taxon>Spermatophyta</taxon>
        <taxon>Magnoliopsida</taxon>
        <taxon>eudicotyledons</taxon>
        <taxon>Gunneridae</taxon>
        <taxon>Pentapetalae</taxon>
        <taxon>asterids</taxon>
        <taxon>Ericales</taxon>
        <taxon>Theaceae</taxon>
        <taxon>Camellia</taxon>
    </lineage>
</organism>
<dbReference type="EMBL" id="CM045771">
    <property type="protein sequence ID" value="KAI7987460.1"/>
    <property type="molecule type" value="Genomic_DNA"/>
</dbReference>
<sequence>MGRGMGQAHFSVCFDILCSQLGFSHSLSPLPLQIRVKHRKPLEFQHQKQSSPAISLALNTVLQRDHSIA</sequence>
<name>A0ACC0FGM3_9ERIC</name>
<evidence type="ECO:0000313" key="2">
    <source>
        <dbReference type="Proteomes" id="UP001060215"/>
    </source>
</evidence>
<reference evidence="1 2" key="1">
    <citation type="journal article" date="2022" name="Plant J.">
        <title>Chromosome-level genome of Camellia lanceoleosa provides a valuable resource for understanding genome evolution and self-incompatibility.</title>
        <authorList>
            <person name="Gong W."/>
            <person name="Xiao S."/>
            <person name="Wang L."/>
            <person name="Liao Z."/>
            <person name="Chang Y."/>
            <person name="Mo W."/>
            <person name="Hu G."/>
            <person name="Li W."/>
            <person name="Zhao G."/>
            <person name="Zhu H."/>
            <person name="Hu X."/>
            <person name="Ji K."/>
            <person name="Xiang X."/>
            <person name="Song Q."/>
            <person name="Yuan D."/>
            <person name="Jin S."/>
            <person name="Zhang L."/>
        </authorList>
    </citation>
    <scope>NUCLEOTIDE SEQUENCE [LARGE SCALE GENOMIC DNA]</scope>
    <source>
        <strain evidence="1">SQ_2022a</strain>
    </source>
</reference>
<dbReference type="Proteomes" id="UP001060215">
    <property type="component" value="Chromosome 14"/>
</dbReference>
<gene>
    <name evidence="1" type="ORF">LOK49_LG13G00671</name>
</gene>
<comment type="caution">
    <text evidence="1">The sequence shown here is derived from an EMBL/GenBank/DDBJ whole genome shotgun (WGS) entry which is preliminary data.</text>
</comment>
<proteinExistence type="predicted"/>
<keyword evidence="2" id="KW-1185">Reference proteome</keyword>
<accession>A0ACC0FGM3</accession>